<reference evidence="3" key="1">
    <citation type="journal article" date="2019" name="Curr. Biol.">
        <title>Genome Sequence of Striga asiatica Provides Insight into the Evolution of Plant Parasitism.</title>
        <authorList>
            <person name="Yoshida S."/>
            <person name="Kim S."/>
            <person name="Wafula E.K."/>
            <person name="Tanskanen J."/>
            <person name="Kim Y.M."/>
            <person name="Honaas L."/>
            <person name="Yang Z."/>
            <person name="Spallek T."/>
            <person name="Conn C.E."/>
            <person name="Ichihashi Y."/>
            <person name="Cheong K."/>
            <person name="Cui S."/>
            <person name="Der J.P."/>
            <person name="Gundlach H."/>
            <person name="Jiao Y."/>
            <person name="Hori C."/>
            <person name="Ishida J.K."/>
            <person name="Kasahara H."/>
            <person name="Kiba T."/>
            <person name="Kim M.S."/>
            <person name="Koo N."/>
            <person name="Laohavisit A."/>
            <person name="Lee Y.H."/>
            <person name="Lumba S."/>
            <person name="McCourt P."/>
            <person name="Mortimer J.C."/>
            <person name="Mutuku J.M."/>
            <person name="Nomura T."/>
            <person name="Sasaki-Sekimoto Y."/>
            <person name="Seto Y."/>
            <person name="Wang Y."/>
            <person name="Wakatake T."/>
            <person name="Sakakibara H."/>
            <person name="Demura T."/>
            <person name="Yamaguchi S."/>
            <person name="Yoneyama K."/>
            <person name="Manabe R.I."/>
            <person name="Nelson D.C."/>
            <person name="Schulman A.H."/>
            <person name="Timko M.P."/>
            <person name="dePamphilis C.W."/>
            <person name="Choi D."/>
            <person name="Shirasu K."/>
        </authorList>
    </citation>
    <scope>NUCLEOTIDE SEQUENCE [LARGE SCALE GENOMIC DNA]</scope>
    <source>
        <strain evidence="3">cv. UVA1</strain>
    </source>
</reference>
<keyword evidence="1" id="KW-0472">Membrane</keyword>
<gene>
    <name evidence="2" type="ORF">STAS_03775</name>
</gene>
<accession>A0A5A7P5P8</accession>
<organism evidence="2 3">
    <name type="scientific">Striga asiatica</name>
    <name type="common">Asiatic witchweed</name>
    <name type="synonym">Buchnera asiatica</name>
    <dbReference type="NCBI Taxonomy" id="4170"/>
    <lineage>
        <taxon>Eukaryota</taxon>
        <taxon>Viridiplantae</taxon>
        <taxon>Streptophyta</taxon>
        <taxon>Embryophyta</taxon>
        <taxon>Tracheophyta</taxon>
        <taxon>Spermatophyta</taxon>
        <taxon>Magnoliopsida</taxon>
        <taxon>eudicotyledons</taxon>
        <taxon>Gunneridae</taxon>
        <taxon>Pentapetalae</taxon>
        <taxon>asterids</taxon>
        <taxon>lamiids</taxon>
        <taxon>Lamiales</taxon>
        <taxon>Orobanchaceae</taxon>
        <taxon>Buchnereae</taxon>
        <taxon>Striga</taxon>
    </lineage>
</organism>
<keyword evidence="3" id="KW-1185">Reference proteome</keyword>
<sequence length="120" mass="13043">MGTLMRTGLQGPHFRFSLPQTGGFEPTFISGLLMILAAFCLRMLVAFSVYKIEVMVLLNIYGVRICQFTVLLSQAEASALQIGSSSSTFGGILRMGFLSKKFTGFRSKLDDTVGMIGKSS</sequence>
<evidence type="ECO:0000313" key="2">
    <source>
        <dbReference type="EMBL" id="GER28007.1"/>
    </source>
</evidence>
<name>A0A5A7P5P8_STRAF</name>
<feature type="transmembrane region" description="Helical" evidence="1">
    <location>
        <begin position="28"/>
        <end position="50"/>
    </location>
</feature>
<dbReference type="EMBL" id="BKCP01002225">
    <property type="protein sequence ID" value="GER28007.1"/>
    <property type="molecule type" value="Genomic_DNA"/>
</dbReference>
<evidence type="ECO:0000313" key="3">
    <source>
        <dbReference type="Proteomes" id="UP000325081"/>
    </source>
</evidence>
<dbReference type="Proteomes" id="UP000325081">
    <property type="component" value="Unassembled WGS sequence"/>
</dbReference>
<keyword evidence="1" id="KW-0812">Transmembrane</keyword>
<comment type="caution">
    <text evidence="2">The sequence shown here is derived from an EMBL/GenBank/DDBJ whole genome shotgun (WGS) entry which is preliminary data.</text>
</comment>
<evidence type="ECO:0000256" key="1">
    <source>
        <dbReference type="SAM" id="Phobius"/>
    </source>
</evidence>
<dbReference type="AlphaFoldDB" id="A0A5A7P5P8"/>
<proteinExistence type="predicted"/>
<keyword evidence="1" id="KW-1133">Transmembrane helix</keyword>
<protein>
    <submittedName>
        <fullName evidence="2">Tubby like protein 2</fullName>
    </submittedName>
</protein>